<name>A0AAY5E840_ELEEL</name>
<dbReference type="GO" id="GO:0005814">
    <property type="term" value="C:centriole"/>
    <property type="evidence" value="ECO:0007669"/>
    <property type="project" value="InterPro"/>
</dbReference>
<evidence type="ECO:0000313" key="1">
    <source>
        <dbReference type="Ensembl" id="ENSEEEP00000053078.1"/>
    </source>
</evidence>
<dbReference type="Ensembl" id="ENSEEET00000054994.1">
    <property type="protein sequence ID" value="ENSEEEP00000053078.1"/>
    <property type="gene ID" value="ENSEEEG00000028019.1"/>
</dbReference>
<proteinExistence type="predicted"/>
<dbReference type="GeneTree" id="ENSGT00390000004090"/>
<organism evidence="1 2">
    <name type="scientific">Electrophorus electricus</name>
    <name type="common">Electric eel</name>
    <name type="synonym">Gymnotus electricus</name>
    <dbReference type="NCBI Taxonomy" id="8005"/>
    <lineage>
        <taxon>Eukaryota</taxon>
        <taxon>Metazoa</taxon>
        <taxon>Chordata</taxon>
        <taxon>Craniata</taxon>
        <taxon>Vertebrata</taxon>
        <taxon>Euteleostomi</taxon>
        <taxon>Actinopterygii</taxon>
        <taxon>Neopterygii</taxon>
        <taxon>Teleostei</taxon>
        <taxon>Ostariophysi</taxon>
        <taxon>Gymnotiformes</taxon>
        <taxon>Gymnotoidei</taxon>
        <taxon>Gymnotidae</taxon>
        <taxon>Electrophorus</taxon>
    </lineage>
</organism>
<reference evidence="1 2" key="1">
    <citation type="submission" date="2020-05" db="EMBL/GenBank/DDBJ databases">
        <title>Electrophorus electricus (electric eel) genome, fEleEle1, primary haplotype.</title>
        <authorList>
            <person name="Myers G."/>
            <person name="Meyer A."/>
            <person name="Fedrigo O."/>
            <person name="Formenti G."/>
            <person name="Rhie A."/>
            <person name="Tracey A."/>
            <person name="Sims Y."/>
            <person name="Jarvis E.D."/>
        </authorList>
    </citation>
    <scope>NUCLEOTIDE SEQUENCE [LARGE SCALE GENOMIC DNA]</scope>
</reference>
<dbReference type="GO" id="GO:0007099">
    <property type="term" value="P:centriole replication"/>
    <property type="evidence" value="ECO:0007669"/>
    <property type="project" value="InterPro"/>
</dbReference>
<evidence type="ECO:0000313" key="2">
    <source>
        <dbReference type="Proteomes" id="UP000314983"/>
    </source>
</evidence>
<dbReference type="InterPro" id="IPR033207">
    <property type="entry name" value="CCP110"/>
</dbReference>
<dbReference type="PANTHER" id="PTHR13594:SF3">
    <property type="entry name" value="CENTRIOLAR COILED-COIL PROTEIN OF 110 KDA-LIKE ISOFORM X3"/>
    <property type="match status" value="1"/>
</dbReference>
<dbReference type="GO" id="GO:0032465">
    <property type="term" value="P:regulation of cytokinesis"/>
    <property type="evidence" value="ECO:0007669"/>
    <property type="project" value="InterPro"/>
</dbReference>
<protein>
    <submittedName>
        <fullName evidence="1">Uncharacterized protein</fullName>
    </submittedName>
</protein>
<dbReference type="Proteomes" id="UP000314983">
    <property type="component" value="Chromosome 1"/>
</dbReference>
<accession>A0AAY5E840</accession>
<dbReference type="GO" id="GO:0032053">
    <property type="term" value="P:ciliary basal body organization"/>
    <property type="evidence" value="ECO:0007669"/>
    <property type="project" value="TreeGrafter"/>
</dbReference>
<dbReference type="PANTHER" id="PTHR13594">
    <property type="entry name" value="CENTRIOLAR COILED-COIL PROTEIN OF 110 KDA"/>
    <property type="match status" value="1"/>
</dbReference>
<keyword evidence="2" id="KW-1185">Reference proteome</keyword>
<dbReference type="GO" id="GO:1903723">
    <property type="term" value="P:negative regulation of centriole elongation"/>
    <property type="evidence" value="ECO:0007669"/>
    <property type="project" value="TreeGrafter"/>
</dbReference>
<reference evidence="1" key="2">
    <citation type="submission" date="2025-08" db="UniProtKB">
        <authorList>
            <consortium name="Ensembl"/>
        </authorList>
    </citation>
    <scope>IDENTIFICATION</scope>
</reference>
<dbReference type="AlphaFoldDB" id="A0AAY5E840"/>
<reference evidence="1" key="3">
    <citation type="submission" date="2025-09" db="UniProtKB">
        <authorList>
            <consortium name="Ensembl"/>
        </authorList>
    </citation>
    <scope>IDENTIFICATION</scope>
</reference>
<sequence length="125" mass="14504">MFLLPQDTQEFISTFHTEAPQKKSNLSNQDVSLQERVRAQLRAALFDIHDIFFAITMDERLALLAQDRELRAERKLREMVNSSPCFTLLKKSQKVTGLSEGSEFVIKPMFSFIIDNRQKYSGYVI</sequence>